<name>A0A4Q2UBV2_9BACT</name>
<keyword evidence="2" id="KW-1185">Reference proteome</keyword>
<evidence type="ECO:0000313" key="1">
    <source>
        <dbReference type="EMBL" id="RYC66254.1"/>
    </source>
</evidence>
<gene>
    <name evidence="1" type="ORF">EQG79_30595</name>
</gene>
<organism evidence="1 2">
    <name type="scientific">Spirosoma sordidisoli</name>
    <dbReference type="NCBI Taxonomy" id="2502893"/>
    <lineage>
        <taxon>Bacteria</taxon>
        <taxon>Pseudomonadati</taxon>
        <taxon>Bacteroidota</taxon>
        <taxon>Cytophagia</taxon>
        <taxon>Cytophagales</taxon>
        <taxon>Cytophagaceae</taxon>
        <taxon>Spirosoma</taxon>
    </lineage>
</organism>
<sequence>MAIARKAPPKAKNDQPIISEKDIDALINKGGSSTKANQKATEDEDYVKPVLLKVYQSQIRDIEDILSGLPKRQQISRHAYIIQAIDEKIQRDKGKRK</sequence>
<dbReference type="RefSeq" id="WP_129607019.1">
    <property type="nucleotide sequence ID" value="NZ_SBLB01000018.1"/>
</dbReference>
<protein>
    <submittedName>
        <fullName evidence="1">Uncharacterized protein</fullName>
    </submittedName>
</protein>
<dbReference type="EMBL" id="SBLB01000018">
    <property type="protein sequence ID" value="RYC66254.1"/>
    <property type="molecule type" value="Genomic_DNA"/>
</dbReference>
<dbReference type="AlphaFoldDB" id="A0A4Q2UBV2"/>
<comment type="caution">
    <text evidence="1">The sequence shown here is derived from an EMBL/GenBank/DDBJ whole genome shotgun (WGS) entry which is preliminary data.</text>
</comment>
<evidence type="ECO:0000313" key="2">
    <source>
        <dbReference type="Proteomes" id="UP000290407"/>
    </source>
</evidence>
<accession>A0A4Q2UBV2</accession>
<proteinExistence type="predicted"/>
<reference evidence="1 2" key="1">
    <citation type="submission" date="2019-01" db="EMBL/GenBank/DDBJ databases">
        <title>Spirosoma flava sp. nov., a propanil-degrading bacterium isolated from herbicide-contaminated soil.</title>
        <authorList>
            <person name="Zhang L."/>
            <person name="Jiang J.-D."/>
        </authorList>
    </citation>
    <scope>NUCLEOTIDE SEQUENCE [LARGE SCALE GENOMIC DNA]</scope>
    <source>
        <strain evidence="1 2">TY50</strain>
    </source>
</reference>
<dbReference type="Proteomes" id="UP000290407">
    <property type="component" value="Unassembled WGS sequence"/>
</dbReference>